<dbReference type="AlphaFoldDB" id="A0A835BTR0"/>
<name>A0A835BTR0_9POAL</name>
<dbReference type="Proteomes" id="UP000636709">
    <property type="component" value="Unassembled WGS sequence"/>
</dbReference>
<protein>
    <submittedName>
        <fullName evidence="1">Uncharacterized protein</fullName>
    </submittedName>
</protein>
<comment type="caution">
    <text evidence="1">The sequence shown here is derived from an EMBL/GenBank/DDBJ whole genome shotgun (WGS) entry which is preliminary data.</text>
</comment>
<organism evidence="1 2">
    <name type="scientific">Digitaria exilis</name>
    <dbReference type="NCBI Taxonomy" id="1010633"/>
    <lineage>
        <taxon>Eukaryota</taxon>
        <taxon>Viridiplantae</taxon>
        <taxon>Streptophyta</taxon>
        <taxon>Embryophyta</taxon>
        <taxon>Tracheophyta</taxon>
        <taxon>Spermatophyta</taxon>
        <taxon>Magnoliopsida</taxon>
        <taxon>Liliopsida</taxon>
        <taxon>Poales</taxon>
        <taxon>Poaceae</taxon>
        <taxon>PACMAD clade</taxon>
        <taxon>Panicoideae</taxon>
        <taxon>Panicodae</taxon>
        <taxon>Paniceae</taxon>
        <taxon>Anthephorinae</taxon>
        <taxon>Digitaria</taxon>
    </lineage>
</organism>
<reference evidence="1" key="1">
    <citation type="submission" date="2020-07" db="EMBL/GenBank/DDBJ databases">
        <title>Genome sequence and genetic diversity analysis of an under-domesticated orphan crop, white fonio (Digitaria exilis).</title>
        <authorList>
            <person name="Bennetzen J.L."/>
            <person name="Chen S."/>
            <person name="Ma X."/>
            <person name="Wang X."/>
            <person name="Yssel A.E.J."/>
            <person name="Chaluvadi S.R."/>
            <person name="Johnson M."/>
            <person name="Gangashetty P."/>
            <person name="Hamidou F."/>
            <person name="Sanogo M.D."/>
            <person name="Zwaenepoel A."/>
            <person name="Wallace J."/>
            <person name="Van De Peer Y."/>
            <person name="Van Deynze A."/>
        </authorList>
    </citation>
    <scope>NUCLEOTIDE SEQUENCE</scope>
    <source>
        <tissue evidence="1">Leaves</tissue>
    </source>
</reference>
<sequence>MQVTVTVSPSPRPATLHLVIGVHYATGPPLMQLLQSVLLLLACYLDAGLRSQEPRRARRDRDGGASPQVSSQRTNVLAFWQARAGKKELAGRWLRRRAIQFRAVKSSTQPGSMASRGGWDPHFLWLTHPCDATLFRTSIPFEGWSGQCGIEGFTLMGWDGMGLECLVLGPMDDVLLVVEGADAVSSISPSLWLAGTMIAGILLQCPQLERGTRADGPTSRM</sequence>
<keyword evidence="2" id="KW-1185">Reference proteome</keyword>
<evidence type="ECO:0000313" key="2">
    <source>
        <dbReference type="Proteomes" id="UP000636709"/>
    </source>
</evidence>
<gene>
    <name evidence="1" type="ORF">HU200_032106</name>
</gene>
<dbReference type="EMBL" id="JACEFO010001778">
    <property type="protein sequence ID" value="KAF8703311.1"/>
    <property type="molecule type" value="Genomic_DNA"/>
</dbReference>
<proteinExistence type="predicted"/>
<accession>A0A835BTR0</accession>
<evidence type="ECO:0000313" key="1">
    <source>
        <dbReference type="EMBL" id="KAF8703311.1"/>
    </source>
</evidence>